<dbReference type="Gene3D" id="2.20.120.10">
    <property type="entry name" value="Multimodular pneumococcal cell wall endolysin, domain 3"/>
    <property type="match status" value="1"/>
</dbReference>
<keyword evidence="1" id="KW-0677">Repeat</keyword>
<dbReference type="GO" id="GO:0005737">
    <property type="term" value="C:cytoplasm"/>
    <property type="evidence" value="ECO:0007669"/>
    <property type="project" value="TreeGrafter"/>
</dbReference>
<evidence type="ECO:0000256" key="2">
    <source>
        <dbReference type="PROSITE-ProRule" id="PRU00591"/>
    </source>
</evidence>
<dbReference type="Proteomes" id="UP000184447">
    <property type="component" value="Unassembled WGS sequence"/>
</dbReference>
<feature type="signal peptide" evidence="3">
    <location>
        <begin position="1"/>
        <end position="27"/>
    </location>
</feature>
<dbReference type="PANTHER" id="PTHR46333">
    <property type="entry name" value="CYTOKINESIS PROTEIN 3"/>
    <property type="match status" value="1"/>
</dbReference>
<evidence type="ECO:0000256" key="3">
    <source>
        <dbReference type="SAM" id="SignalP"/>
    </source>
</evidence>
<dbReference type="RefSeq" id="WP_073336845.1">
    <property type="nucleotide sequence ID" value="NZ_FQXM01000003.1"/>
</dbReference>
<dbReference type="InterPro" id="IPR018337">
    <property type="entry name" value="Cell_wall/Cho-bd_repeat"/>
</dbReference>
<dbReference type="OrthoDB" id="9788327at2"/>
<organism evidence="5 6">
    <name type="scientific">Clostridium grantii DSM 8605</name>
    <dbReference type="NCBI Taxonomy" id="1121316"/>
    <lineage>
        <taxon>Bacteria</taxon>
        <taxon>Bacillati</taxon>
        <taxon>Bacillota</taxon>
        <taxon>Clostridia</taxon>
        <taxon>Eubacteriales</taxon>
        <taxon>Clostridiaceae</taxon>
        <taxon>Clostridium</taxon>
    </lineage>
</organism>
<dbReference type="InterPro" id="IPR038765">
    <property type="entry name" value="Papain-like_cys_pep_sf"/>
</dbReference>
<evidence type="ECO:0000256" key="1">
    <source>
        <dbReference type="ARBA" id="ARBA00022737"/>
    </source>
</evidence>
<dbReference type="Pfam" id="PF01841">
    <property type="entry name" value="Transglut_core"/>
    <property type="match status" value="1"/>
</dbReference>
<evidence type="ECO:0000313" key="6">
    <source>
        <dbReference type="Proteomes" id="UP000184447"/>
    </source>
</evidence>
<feature type="repeat" description="Cell wall-binding" evidence="2">
    <location>
        <begin position="72"/>
        <end position="92"/>
    </location>
</feature>
<dbReference type="SMART" id="SM00460">
    <property type="entry name" value="TGc"/>
    <property type="match status" value="1"/>
</dbReference>
<sequence length="413" mass="46557">MKNNNRLRKTFIVLGLLISLSFSIANAYVMNGWVKENQAWKYYNNGVMKTNLWVQDSVKNWYYIGSNGVMKSNEWLLDSGKNWYYLSSSGIMKTGWLYTGGKWYYLNTSGAMASSKWVASGGKYYYLNKSGDMAVNIITPDGYKVGVDGAWDNKPATKTSETTVLNSGNTIITNKEEFKNLIKNSLKNYETVVEFQGLYSSKNQITDLSVINDVIYTDPTLGGGWYKGAKISYSTKYINGTISSTINCVLTITYAKTKEEMVAIETQVKNKANEILKNIITEGMSDYEKEIAIHDYIVSNTCYDYQNYVNNTLSYDAHTDYGVLIKGQAVCDGYAIAAYRLLNLAGIECSYVVGYAGGVPHAWNKVKIDGKYYYLDITWDDPVTSNGTNILTYNYFNLSESEILKDHVIIYGR</sequence>
<dbReference type="PANTHER" id="PTHR46333:SF2">
    <property type="entry name" value="CYTOKINESIS PROTEIN 3"/>
    <property type="match status" value="1"/>
</dbReference>
<dbReference type="SUPFAM" id="SSF69360">
    <property type="entry name" value="Cell wall binding repeat"/>
    <property type="match status" value="1"/>
</dbReference>
<keyword evidence="6" id="KW-1185">Reference proteome</keyword>
<evidence type="ECO:0000313" key="5">
    <source>
        <dbReference type="EMBL" id="SHH26960.1"/>
    </source>
</evidence>
<feature type="domain" description="Transglutaminase-like" evidence="4">
    <location>
        <begin position="323"/>
        <end position="379"/>
    </location>
</feature>
<dbReference type="Gene3D" id="2.10.270.10">
    <property type="entry name" value="Cholin Binding"/>
    <property type="match status" value="1"/>
</dbReference>
<dbReference type="InterPro" id="IPR052557">
    <property type="entry name" value="CAP/Cytokinesis_protein"/>
</dbReference>
<reference evidence="5 6" key="1">
    <citation type="submission" date="2016-11" db="EMBL/GenBank/DDBJ databases">
        <authorList>
            <person name="Jaros S."/>
            <person name="Januszkiewicz K."/>
            <person name="Wedrychowicz H."/>
        </authorList>
    </citation>
    <scope>NUCLEOTIDE SEQUENCE [LARGE SCALE GENOMIC DNA]</scope>
    <source>
        <strain evidence="5 6">DSM 8605</strain>
    </source>
</reference>
<accession>A0A1M5RLA2</accession>
<dbReference type="Pfam" id="PF01473">
    <property type="entry name" value="Choline_bind_1"/>
    <property type="match status" value="2"/>
</dbReference>
<dbReference type="Gene3D" id="3.10.620.30">
    <property type="match status" value="1"/>
</dbReference>
<evidence type="ECO:0000259" key="4">
    <source>
        <dbReference type="SMART" id="SM00460"/>
    </source>
</evidence>
<dbReference type="SUPFAM" id="SSF54001">
    <property type="entry name" value="Cysteine proteinases"/>
    <property type="match status" value="1"/>
</dbReference>
<dbReference type="STRING" id="1121316.SAMN02745207_00591"/>
<dbReference type="EMBL" id="FQXM01000003">
    <property type="protein sequence ID" value="SHH26960.1"/>
    <property type="molecule type" value="Genomic_DNA"/>
</dbReference>
<feature type="chain" id="PRO_5012861376" evidence="3">
    <location>
        <begin position="28"/>
        <end position="413"/>
    </location>
</feature>
<protein>
    <submittedName>
        <fullName evidence="5">Putative cell wall binding repeat-containing protein</fullName>
    </submittedName>
</protein>
<dbReference type="AlphaFoldDB" id="A0A1M5RLA2"/>
<feature type="repeat" description="Cell wall-binding" evidence="2">
    <location>
        <begin position="93"/>
        <end position="112"/>
    </location>
</feature>
<dbReference type="PROSITE" id="PS51170">
    <property type="entry name" value="CW"/>
    <property type="match status" value="2"/>
</dbReference>
<dbReference type="InterPro" id="IPR002931">
    <property type="entry name" value="Transglutaminase-like"/>
</dbReference>
<proteinExistence type="predicted"/>
<dbReference type="Pfam" id="PF19085">
    <property type="entry name" value="Choline_bind_2"/>
    <property type="match status" value="1"/>
</dbReference>
<gene>
    <name evidence="5" type="ORF">SAMN02745207_00591</name>
</gene>
<name>A0A1M5RLA2_9CLOT</name>
<keyword evidence="3" id="KW-0732">Signal</keyword>